<sequence length="53" mass="6084">MPAILTATAIQPTTPLELCWTFYQTSVVRNSVIMIKILIFDSITYDLTFNKIF</sequence>
<gene>
    <name evidence="1" type="ORF">HMPREF9104_02362</name>
</gene>
<organism evidence="1 2">
    <name type="scientific">Lentilactobacillus kisonensis F0435</name>
    <dbReference type="NCBI Taxonomy" id="797516"/>
    <lineage>
        <taxon>Bacteria</taxon>
        <taxon>Bacillati</taxon>
        <taxon>Bacillota</taxon>
        <taxon>Bacilli</taxon>
        <taxon>Lactobacillales</taxon>
        <taxon>Lactobacillaceae</taxon>
        <taxon>Lentilactobacillus</taxon>
    </lineage>
</organism>
<dbReference type="Proteomes" id="UP000005025">
    <property type="component" value="Unassembled WGS sequence"/>
</dbReference>
<dbReference type="HOGENOM" id="CLU_3062823_0_0_9"/>
<dbReference type="AlphaFoldDB" id="H1LIC1"/>
<protein>
    <submittedName>
        <fullName evidence="1">Uncharacterized protein</fullName>
    </submittedName>
</protein>
<accession>H1LIC1</accession>
<evidence type="ECO:0000313" key="2">
    <source>
        <dbReference type="Proteomes" id="UP000005025"/>
    </source>
</evidence>
<comment type="caution">
    <text evidence="1">The sequence shown here is derived from an EMBL/GenBank/DDBJ whole genome shotgun (WGS) entry which is preliminary data.</text>
</comment>
<reference evidence="1 2" key="1">
    <citation type="submission" date="2011-09" db="EMBL/GenBank/DDBJ databases">
        <authorList>
            <person name="Weinstock G."/>
            <person name="Sodergren E."/>
            <person name="Clifton S."/>
            <person name="Fulton L."/>
            <person name="Fulton B."/>
            <person name="Courtney L."/>
            <person name="Fronick C."/>
            <person name="Harrison M."/>
            <person name="Strong C."/>
            <person name="Farmer C."/>
            <person name="Delahaunty K."/>
            <person name="Markovic C."/>
            <person name="Hall O."/>
            <person name="Minx P."/>
            <person name="Tomlinson C."/>
            <person name="Mitreva M."/>
            <person name="Hou S."/>
            <person name="Chen J."/>
            <person name="Wollam A."/>
            <person name="Pepin K.H."/>
            <person name="Johnson M."/>
            <person name="Bhonagiri V."/>
            <person name="Zhang X."/>
            <person name="Suruliraj S."/>
            <person name="Warren W."/>
            <person name="Chinwalla A."/>
            <person name="Mardis E.R."/>
            <person name="Wilson R.K."/>
        </authorList>
    </citation>
    <scope>NUCLEOTIDE SEQUENCE [LARGE SCALE GENOMIC DNA]</scope>
    <source>
        <strain evidence="1 2">F0435</strain>
    </source>
</reference>
<name>H1LIC1_9LACO</name>
<evidence type="ECO:0000313" key="1">
    <source>
        <dbReference type="EMBL" id="EHO49874.1"/>
    </source>
</evidence>
<proteinExistence type="predicted"/>
<dbReference type="EMBL" id="AGRJ01000203">
    <property type="protein sequence ID" value="EHO49874.1"/>
    <property type="molecule type" value="Genomic_DNA"/>
</dbReference>